<dbReference type="Proteomes" id="UP000479000">
    <property type="component" value="Unassembled WGS sequence"/>
</dbReference>
<name>A0A6H5GKE5_9HEMI</name>
<organism evidence="1 2">
    <name type="scientific">Nesidiocoris tenuis</name>
    <dbReference type="NCBI Taxonomy" id="355587"/>
    <lineage>
        <taxon>Eukaryota</taxon>
        <taxon>Metazoa</taxon>
        <taxon>Ecdysozoa</taxon>
        <taxon>Arthropoda</taxon>
        <taxon>Hexapoda</taxon>
        <taxon>Insecta</taxon>
        <taxon>Pterygota</taxon>
        <taxon>Neoptera</taxon>
        <taxon>Paraneoptera</taxon>
        <taxon>Hemiptera</taxon>
        <taxon>Heteroptera</taxon>
        <taxon>Panheteroptera</taxon>
        <taxon>Cimicomorpha</taxon>
        <taxon>Miridae</taxon>
        <taxon>Dicyphina</taxon>
        <taxon>Nesidiocoris</taxon>
    </lineage>
</organism>
<sequence length="79" mass="9098">MRIDYIPYRPIVKQFDLPGVHFPKTSWVLLSCQNIETTKPVSFTKACEADNHEDCRAIDFATNLSVLIALLHHHSVNYK</sequence>
<protein>
    <submittedName>
        <fullName evidence="1">Uncharacterized protein</fullName>
    </submittedName>
</protein>
<dbReference type="AlphaFoldDB" id="A0A6H5GKE5"/>
<accession>A0A6H5GKE5</accession>
<gene>
    <name evidence="1" type="ORF">NTEN_LOCUS9934</name>
</gene>
<proteinExistence type="predicted"/>
<evidence type="ECO:0000313" key="2">
    <source>
        <dbReference type="Proteomes" id="UP000479000"/>
    </source>
</evidence>
<reference evidence="1 2" key="1">
    <citation type="submission" date="2020-02" db="EMBL/GenBank/DDBJ databases">
        <authorList>
            <person name="Ferguson B K."/>
        </authorList>
    </citation>
    <scope>NUCLEOTIDE SEQUENCE [LARGE SCALE GENOMIC DNA]</scope>
</reference>
<keyword evidence="2" id="KW-1185">Reference proteome</keyword>
<dbReference type="EMBL" id="CADCXU010015008">
    <property type="protein sequence ID" value="CAB0004457.1"/>
    <property type="molecule type" value="Genomic_DNA"/>
</dbReference>
<evidence type="ECO:0000313" key="1">
    <source>
        <dbReference type="EMBL" id="CAB0004457.1"/>
    </source>
</evidence>